<evidence type="ECO:0000313" key="3">
    <source>
        <dbReference type="Proteomes" id="UP000027730"/>
    </source>
</evidence>
<dbReference type="GeneID" id="25409513"/>
<dbReference type="Pfam" id="PF03061">
    <property type="entry name" value="4HBT"/>
    <property type="match status" value="1"/>
</dbReference>
<proteinExistence type="predicted"/>
<dbReference type="Gene3D" id="3.10.129.10">
    <property type="entry name" value="Hotdog Thioesterase"/>
    <property type="match status" value="1"/>
</dbReference>
<evidence type="ECO:0000313" key="2">
    <source>
        <dbReference type="EMBL" id="KEQ75630.1"/>
    </source>
</evidence>
<dbReference type="RefSeq" id="XP_013429475.1">
    <property type="nucleotide sequence ID" value="XM_013574021.1"/>
</dbReference>
<dbReference type="STRING" id="1043004.A0A074WR52"/>
<protein>
    <recommendedName>
        <fullName evidence="1">Thioesterase domain-containing protein</fullName>
    </recommendedName>
</protein>
<gene>
    <name evidence="2" type="ORF">M436DRAFT_41170</name>
</gene>
<organism evidence="2 3">
    <name type="scientific">Aureobasidium namibiae CBS 147.97</name>
    <dbReference type="NCBI Taxonomy" id="1043004"/>
    <lineage>
        <taxon>Eukaryota</taxon>
        <taxon>Fungi</taxon>
        <taxon>Dikarya</taxon>
        <taxon>Ascomycota</taxon>
        <taxon>Pezizomycotina</taxon>
        <taxon>Dothideomycetes</taxon>
        <taxon>Dothideomycetidae</taxon>
        <taxon>Dothideales</taxon>
        <taxon>Saccotheciaceae</taxon>
        <taxon>Aureobasidium</taxon>
    </lineage>
</organism>
<dbReference type="OrthoDB" id="506431at2759"/>
<dbReference type="PANTHER" id="PTHR47260:SF1">
    <property type="entry name" value="UPF0644 PROTEIN PB2B4.06"/>
    <property type="match status" value="1"/>
</dbReference>
<accession>A0A074WR52</accession>
<dbReference type="EMBL" id="KL584705">
    <property type="protein sequence ID" value="KEQ75630.1"/>
    <property type="molecule type" value="Genomic_DNA"/>
</dbReference>
<dbReference type="PANTHER" id="PTHR47260">
    <property type="entry name" value="UPF0644 PROTEIN PB2B4.06"/>
    <property type="match status" value="1"/>
</dbReference>
<dbReference type="AlphaFoldDB" id="A0A074WR52"/>
<sequence length="188" mass="20123">MSPPSPSHAYFASIPWTSSLLTPSTITAEPRSRTPKPSSEDSLIATTLLTPTTIPHCLIFYPRPSSSLSSSASNNISILFALGSSLNGHPAILHGGITAVLLDESMGMLLLHSAPSIPTFTKTLNVEYTAPIRTPGIVLVEVEVVERRGRGVRLQARVLQKEREGDEGGLVVCARGEGVFVKPREVKL</sequence>
<name>A0A074WR52_9PEZI</name>
<dbReference type="SUPFAM" id="SSF54637">
    <property type="entry name" value="Thioesterase/thiol ester dehydrase-isomerase"/>
    <property type="match status" value="1"/>
</dbReference>
<dbReference type="InterPro" id="IPR029069">
    <property type="entry name" value="HotDog_dom_sf"/>
</dbReference>
<feature type="domain" description="Thioesterase" evidence="1">
    <location>
        <begin position="92"/>
        <end position="163"/>
    </location>
</feature>
<dbReference type="InterPro" id="IPR006683">
    <property type="entry name" value="Thioestr_dom"/>
</dbReference>
<evidence type="ECO:0000259" key="1">
    <source>
        <dbReference type="Pfam" id="PF03061"/>
    </source>
</evidence>
<dbReference type="Proteomes" id="UP000027730">
    <property type="component" value="Unassembled WGS sequence"/>
</dbReference>
<dbReference type="CDD" id="cd03443">
    <property type="entry name" value="PaaI_thioesterase"/>
    <property type="match status" value="1"/>
</dbReference>
<keyword evidence="3" id="KW-1185">Reference proteome</keyword>
<dbReference type="InterPro" id="IPR052061">
    <property type="entry name" value="PTE-AB_protein"/>
</dbReference>
<dbReference type="HOGENOM" id="CLU_052827_4_1_1"/>
<reference evidence="2 3" key="1">
    <citation type="journal article" date="2014" name="BMC Genomics">
        <title>Genome sequencing of four Aureobasidium pullulans varieties: biotechnological potential, stress tolerance, and description of new species.</title>
        <authorList>
            <person name="Gostin Ar C."/>
            <person name="Ohm R.A."/>
            <person name="Kogej T."/>
            <person name="Sonjak S."/>
            <person name="Turk M."/>
            <person name="Zajc J."/>
            <person name="Zalar P."/>
            <person name="Grube M."/>
            <person name="Sun H."/>
            <person name="Han J."/>
            <person name="Sharma A."/>
            <person name="Chiniquy J."/>
            <person name="Ngan C.Y."/>
            <person name="Lipzen A."/>
            <person name="Barry K."/>
            <person name="Grigoriev I.V."/>
            <person name="Gunde-Cimerman N."/>
        </authorList>
    </citation>
    <scope>NUCLEOTIDE SEQUENCE [LARGE SCALE GENOMIC DNA]</scope>
    <source>
        <strain evidence="2 3">CBS 147.97</strain>
    </source>
</reference>